<proteinExistence type="predicted"/>
<organism evidence="1 2">
    <name type="scientific">Pseudomonas syringae pv. viburni</name>
    <dbReference type="NCBI Taxonomy" id="251703"/>
    <lineage>
        <taxon>Bacteria</taxon>
        <taxon>Pseudomonadati</taxon>
        <taxon>Pseudomonadota</taxon>
        <taxon>Gammaproteobacteria</taxon>
        <taxon>Pseudomonadales</taxon>
        <taxon>Pseudomonadaceae</taxon>
        <taxon>Pseudomonas</taxon>
    </lineage>
</organism>
<name>A0A0Q0CJA8_9PSED</name>
<protein>
    <submittedName>
        <fullName evidence="1">Uncharacterized protein</fullName>
    </submittedName>
</protein>
<dbReference type="Proteomes" id="UP000050317">
    <property type="component" value="Unassembled WGS sequence"/>
</dbReference>
<evidence type="ECO:0000313" key="2">
    <source>
        <dbReference type="Proteomes" id="UP000050317"/>
    </source>
</evidence>
<accession>A0A0Q0CJA8</accession>
<sequence>MAALHQGFVGLAHVFLIRRSSVGVVQGSSGLDQLQQHTMIDCCSLQAAKKLRCNKSRWHVALARHRLQHLSVNQTDRQRYLISR</sequence>
<reference evidence="1 2" key="1">
    <citation type="submission" date="2015-09" db="EMBL/GenBank/DDBJ databases">
        <title>Genome announcement of multiple Pseudomonas syringae strains.</title>
        <authorList>
            <person name="Thakur S."/>
            <person name="Wang P.W."/>
            <person name="Gong Y."/>
            <person name="Weir B.S."/>
            <person name="Guttman D.S."/>
        </authorList>
    </citation>
    <scope>NUCLEOTIDE SEQUENCE [LARGE SCALE GENOMIC DNA]</scope>
    <source>
        <strain evidence="1 2">ICMP3963</strain>
    </source>
</reference>
<dbReference type="AlphaFoldDB" id="A0A0Q0CJA8"/>
<comment type="caution">
    <text evidence="1">The sequence shown here is derived from an EMBL/GenBank/DDBJ whole genome shotgun (WGS) entry which is preliminary data.</text>
</comment>
<dbReference type="EMBL" id="LJRR01000334">
    <property type="protein sequence ID" value="KPZ12101.1"/>
    <property type="molecule type" value="Genomic_DNA"/>
</dbReference>
<evidence type="ECO:0000313" key="1">
    <source>
        <dbReference type="EMBL" id="KPZ12101.1"/>
    </source>
</evidence>
<gene>
    <name evidence="1" type="ORF">ALO40_101027</name>
</gene>